<dbReference type="AlphaFoldDB" id="A0A914D9Q3"/>
<accession>A0A914D9Q3</accession>
<dbReference type="Proteomes" id="UP000887540">
    <property type="component" value="Unplaced"/>
</dbReference>
<reference evidence="2" key="1">
    <citation type="submission" date="2022-11" db="UniProtKB">
        <authorList>
            <consortium name="WormBaseParasite"/>
        </authorList>
    </citation>
    <scope>IDENTIFICATION</scope>
</reference>
<dbReference type="WBParaSite" id="ACRNAN_scaffold21763.g14135.t1">
    <property type="protein sequence ID" value="ACRNAN_scaffold21763.g14135.t1"/>
    <property type="gene ID" value="ACRNAN_scaffold21763.g14135"/>
</dbReference>
<keyword evidence="1" id="KW-1185">Reference proteome</keyword>
<evidence type="ECO:0000313" key="2">
    <source>
        <dbReference type="WBParaSite" id="ACRNAN_scaffold21763.g14135.t1"/>
    </source>
</evidence>
<protein>
    <submittedName>
        <fullName evidence="2">Uncharacterized protein</fullName>
    </submittedName>
</protein>
<evidence type="ECO:0000313" key="1">
    <source>
        <dbReference type="Proteomes" id="UP000887540"/>
    </source>
</evidence>
<proteinExistence type="predicted"/>
<sequence length="84" mass="9664">MINRTWQDVVNEEASGIPEEFYKRLITKDARPPCLYTLIKTHKLTPADLKSTDFRFNTLISYLNQGQGSVLKIRECAQSIPRPP</sequence>
<name>A0A914D9Q3_9BILA</name>
<organism evidence="1 2">
    <name type="scientific">Acrobeloides nanus</name>
    <dbReference type="NCBI Taxonomy" id="290746"/>
    <lineage>
        <taxon>Eukaryota</taxon>
        <taxon>Metazoa</taxon>
        <taxon>Ecdysozoa</taxon>
        <taxon>Nematoda</taxon>
        <taxon>Chromadorea</taxon>
        <taxon>Rhabditida</taxon>
        <taxon>Tylenchina</taxon>
        <taxon>Cephalobomorpha</taxon>
        <taxon>Cephaloboidea</taxon>
        <taxon>Cephalobidae</taxon>
        <taxon>Acrobeloides</taxon>
    </lineage>
</organism>